<dbReference type="KEGG" id="ypi:YpsIP31758_B0087"/>
<dbReference type="EMBL" id="CP000719">
    <property type="protein sequence ID" value="ABS45658.1"/>
    <property type="molecule type" value="Genomic_DNA"/>
</dbReference>
<sequence length="174" mass="19054">MKIETSQTVKICLTELECLDPVDIVVDDYALGKGKITIGCAGKAWTATWYAMSDRTVAQLITDCDSDYLIGCLSPQLDPCLDADNEANVAFVKSEIIKLRRDRELSEMEARDAWEAASSSVEVKGDVCHCSAHSPLQGVLGDDPYYANWPSIKNHHYAYLSRIVTAVKAGLAHG</sequence>
<evidence type="ECO:0000313" key="1">
    <source>
        <dbReference type="EMBL" id="ABS45658.1"/>
    </source>
</evidence>
<dbReference type="RefSeq" id="WP_011988502.1">
    <property type="nucleotide sequence ID" value="NC_009705.1"/>
</dbReference>
<dbReference type="Proteomes" id="UP000002412">
    <property type="component" value="Plasmid p_153kb"/>
</dbReference>
<accession>A0A0U1QTE9</accession>
<dbReference type="Pfam" id="PF26211">
    <property type="entry name" value="Phage_phiTE_072"/>
    <property type="match status" value="1"/>
</dbReference>
<keyword evidence="1" id="KW-0614">Plasmid</keyword>
<reference evidence="1 2" key="1">
    <citation type="journal article" date="2007" name="PLoS Genet.">
        <title>The complete genome sequence of Yersinia pseudotuberculosis IP31758, the causative agent of Far East scarlet-like fever.</title>
        <authorList>
            <person name="Eppinger M."/>
            <person name="Rosovitz M.J."/>
            <person name="Fricke W.F."/>
            <person name="Rasko D.A."/>
            <person name="Kokorina G."/>
            <person name="Fayolle C."/>
            <person name="Lindler L.E."/>
            <person name="Carniel E."/>
            <person name="Ravel J."/>
        </authorList>
    </citation>
    <scope>NUCLEOTIDE SEQUENCE [LARGE SCALE GENOMIC DNA]</scope>
    <source>
        <strain evidence="1 2">IP 31758</strain>
        <plasmid evidence="2">Plasmid plasmid_153kb</plasmid>
    </source>
</reference>
<protein>
    <submittedName>
        <fullName evidence="1">Uncharacterized protein</fullName>
    </submittedName>
</protein>
<proteinExistence type="predicted"/>
<geneLocation type="plasmid" evidence="2">
    <name>plasmid_153kb</name>
</geneLocation>
<dbReference type="InterPro" id="IPR058701">
    <property type="entry name" value="PhiTE_072-like"/>
</dbReference>
<dbReference type="HOGENOM" id="CLU_096768_0_0_6"/>
<name>A0A0U1QTE9_YERP3</name>
<organism evidence="1 2">
    <name type="scientific">Yersinia pseudotuberculosis serotype O:1b (strain IP 31758)</name>
    <dbReference type="NCBI Taxonomy" id="349747"/>
    <lineage>
        <taxon>Bacteria</taxon>
        <taxon>Pseudomonadati</taxon>
        <taxon>Pseudomonadota</taxon>
        <taxon>Gammaproteobacteria</taxon>
        <taxon>Enterobacterales</taxon>
        <taxon>Yersiniaceae</taxon>
        <taxon>Yersinia</taxon>
    </lineage>
</organism>
<gene>
    <name evidence="1" type="ordered locus">YpsIP31758_B0087</name>
</gene>
<evidence type="ECO:0000313" key="2">
    <source>
        <dbReference type="Proteomes" id="UP000002412"/>
    </source>
</evidence>
<dbReference type="AlphaFoldDB" id="A0A0U1QTE9"/>